<feature type="repeat" description="WD" evidence="1">
    <location>
        <begin position="711"/>
        <end position="752"/>
    </location>
</feature>
<feature type="compositionally biased region" description="Polar residues" evidence="2">
    <location>
        <begin position="202"/>
        <end position="212"/>
    </location>
</feature>
<gene>
    <name evidence="3" type="ORF">TWF694_008613</name>
</gene>
<feature type="compositionally biased region" description="Polar residues" evidence="2">
    <location>
        <begin position="66"/>
        <end position="75"/>
    </location>
</feature>
<dbReference type="InterPro" id="IPR015943">
    <property type="entry name" value="WD40/YVTN_repeat-like_dom_sf"/>
</dbReference>
<feature type="compositionally biased region" description="Low complexity" evidence="2">
    <location>
        <begin position="50"/>
        <end position="65"/>
    </location>
</feature>
<protein>
    <submittedName>
        <fullName evidence="3">Uncharacterized protein</fullName>
    </submittedName>
</protein>
<keyword evidence="4" id="KW-1185">Reference proteome</keyword>
<dbReference type="Gene3D" id="2.130.10.10">
    <property type="entry name" value="YVTN repeat-like/Quinoprotein amine dehydrogenase"/>
    <property type="match status" value="1"/>
</dbReference>
<dbReference type="SUPFAM" id="SSF50978">
    <property type="entry name" value="WD40 repeat-like"/>
    <property type="match status" value="1"/>
</dbReference>
<sequence>MSGSELSRSQCSADTSSSVDGSPQNVPHSSSSSSSFFAATAAPAVSDLATLASSPTTSTTSASATNLGSKPSASASRLLLEAPDTDFADQVELDLLPPLPPLNTDCEYSPAPLDTSSPRSQSPTAYTPTSSTSSRSSYHDTPSESVMPSHHVDSGGSSDTPELDSESSPSINLPLIPPEENTEWDPVAHDQTSSNDDGDYTPTISTTITASVSDAEGHHTASSHPITAAQDVSVDSSFDDDTDLSSDEDPSHDDHDGENIIQAYLESAAAAQLTNLYVSEAPGSALESNDQTQQQQPAGVFELPAAELSFGVFPGDNDPLVEFDFDSYLAQPDPMDLDNPTFNPTAAPENIPTITNIPQILLPPHIQPIPQQWLMNHPNIPFGIFQGNGNGFFEFIAPIDDDSPEWPGPQFHGEYERNLSFADFCNMLSLKYRHDPLGNNECKINPDFIEILNFHLPPELNRSAIDEDRPDYQGIPWKELDMERDRFRLLRNKKYSNYANLKPYPEPHRIPQLLPVKENYFRFRKTCNTVDVRFSHFQLRNVVSAVSKNDVFFTGDSTVIRIDPHTSETDTIMDLRKPRSGDPIKITSLASDHGVIIAGGFYGEYAMKSLDSPLDSRPVEGLVTTDSNGITNHVHFFNSRTTGTPRAVFSSNDEKLRILDCYQNKIVTEYRLPWAINCADTSPDGRLRVIVGDAKEVVIQDADNGETIHNLPGHLDFGFACAWSDDGHTIATGNQDMLVRVYDARNFKKEVAVLDAEIAGARSLRFTPVGSGPRVLAFAEPADMVSIVDAVTWETRQRIDFFGEIAGISFSPDGRDLYIANSDKMVGGLMQFERWKTGLAGYYGDDDGAGRYDEDYCYEAAQSRRRMMMRDVNMDYLGVI</sequence>
<dbReference type="Proteomes" id="UP001365542">
    <property type="component" value="Unassembled WGS sequence"/>
</dbReference>
<keyword evidence="1" id="KW-0853">WD repeat</keyword>
<evidence type="ECO:0000313" key="3">
    <source>
        <dbReference type="EMBL" id="KAK6541247.1"/>
    </source>
</evidence>
<evidence type="ECO:0000256" key="1">
    <source>
        <dbReference type="PROSITE-ProRule" id="PRU00221"/>
    </source>
</evidence>
<evidence type="ECO:0000256" key="2">
    <source>
        <dbReference type="SAM" id="MobiDB-lite"/>
    </source>
</evidence>
<dbReference type="SMART" id="SM00320">
    <property type="entry name" value="WD40"/>
    <property type="match status" value="1"/>
</dbReference>
<dbReference type="EMBL" id="JAVHJO010000004">
    <property type="protein sequence ID" value="KAK6541247.1"/>
    <property type="molecule type" value="Genomic_DNA"/>
</dbReference>
<feature type="compositionally biased region" description="Polar residues" evidence="2">
    <location>
        <begin position="1"/>
        <end position="28"/>
    </location>
</feature>
<organism evidence="3 4">
    <name type="scientific">Orbilia ellipsospora</name>
    <dbReference type="NCBI Taxonomy" id="2528407"/>
    <lineage>
        <taxon>Eukaryota</taxon>
        <taxon>Fungi</taxon>
        <taxon>Dikarya</taxon>
        <taxon>Ascomycota</taxon>
        <taxon>Pezizomycotina</taxon>
        <taxon>Orbiliomycetes</taxon>
        <taxon>Orbiliales</taxon>
        <taxon>Orbiliaceae</taxon>
        <taxon>Orbilia</taxon>
    </lineage>
</organism>
<proteinExistence type="predicted"/>
<feature type="compositionally biased region" description="Acidic residues" evidence="2">
    <location>
        <begin position="237"/>
        <end position="251"/>
    </location>
</feature>
<feature type="region of interest" description="Disordered" evidence="2">
    <location>
        <begin position="1"/>
        <end position="36"/>
    </location>
</feature>
<feature type="compositionally biased region" description="Acidic residues" evidence="2">
    <location>
        <begin position="83"/>
        <end position="92"/>
    </location>
</feature>
<evidence type="ECO:0000313" key="4">
    <source>
        <dbReference type="Proteomes" id="UP001365542"/>
    </source>
</evidence>
<dbReference type="AlphaFoldDB" id="A0AAV9XGP9"/>
<dbReference type="Pfam" id="PF00400">
    <property type="entry name" value="WD40"/>
    <property type="match status" value="1"/>
</dbReference>
<feature type="region of interest" description="Disordered" evidence="2">
    <location>
        <begin position="50"/>
        <end position="257"/>
    </location>
</feature>
<name>A0AAV9XGP9_9PEZI</name>
<dbReference type="InterPro" id="IPR036322">
    <property type="entry name" value="WD40_repeat_dom_sf"/>
</dbReference>
<comment type="caution">
    <text evidence="3">The sequence shown here is derived from an EMBL/GenBank/DDBJ whole genome shotgun (WGS) entry which is preliminary data.</text>
</comment>
<dbReference type="PANTHER" id="PTHR43991">
    <property type="entry name" value="WD REPEAT PROTEIN (AFU_ORTHOLOGUE AFUA_8G05640)-RELATED"/>
    <property type="match status" value="1"/>
</dbReference>
<accession>A0AAV9XGP9</accession>
<dbReference type="PROSITE" id="PS50082">
    <property type="entry name" value="WD_REPEATS_2"/>
    <property type="match status" value="1"/>
</dbReference>
<reference evidence="3 4" key="1">
    <citation type="submission" date="2019-10" db="EMBL/GenBank/DDBJ databases">
        <authorList>
            <person name="Palmer J.M."/>
        </authorList>
    </citation>
    <scope>NUCLEOTIDE SEQUENCE [LARGE SCALE GENOMIC DNA]</scope>
    <source>
        <strain evidence="3 4">TWF694</strain>
    </source>
</reference>
<dbReference type="InterPro" id="IPR001680">
    <property type="entry name" value="WD40_rpt"/>
</dbReference>
<feature type="compositionally biased region" description="Low complexity" evidence="2">
    <location>
        <begin position="120"/>
        <end position="136"/>
    </location>
</feature>
<dbReference type="PANTHER" id="PTHR43991:SF12">
    <property type="entry name" value="WD REPEAT PROTEIN (AFU_ORTHOLOGUE AFUA_8G05640)"/>
    <property type="match status" value="1"/>
</dbReference>